<organism evidence="3 4">
    <name type="scientific">Succinivibrio dextrinosolvens DSM 3072</name>
    <dbReference type="NCBI Taxonomy" id="1123324"/>
    <lineage>
        <taxon>Bacteria</taxon>
        <taxon>Pseudomonadati</taxon>
        <taxon>Pseudomonadota</taxon>
        <taxon>Gammaproteobacteria</taxon>
        <taxon>Aeromonadales</taxon>
        <taxon>Succinivibrionaceae</taxon>
        <taxon>Succinivibrio</taxon>
    </lineage>
</organism>
<dbReference type="PANTHER" id="PTHR43418:SF4">
    <property type="entry name" value="MULTIFUNCTIONAL TRYPTOPHAN BIOSYNTHESIS PROTEIN"/>
    <property type="match status" value="1"/>
</dbReference>
<dbReference type="STRING" id="83771.SAMN02910357_01304"/>
<dbReference type="RefSeq" id="WP_078928620.1">
    <property type="nucleotide sequence ID" value="NZ_FUXX01000015.1"/>
</dbReference>
<evidence type="ECO:0000313" key="4">
    <source>
        <dbReference type="Proteomes" id="UP000242432"/>
    </source>
</evidence>
<dbReference type="GO" id="GO:0000162">
    <property type="term" value="P:L-tryptophan biosynthetic process"/>
    <property type="evidence" value="ECO:0007669"/>
    <property type="project" value="TreeGrafter"/>
</dbReference>
<dbReference type="SUPFAM" id="SSF52317">
    <property type="entry name" value="Class I glutamine amidotransferase-like"/>
    <property type="match status" value="1"/>
</dbReference>
<dbReference type="GO" id="GO:0004049">
    <property type="term" value="F:anthranilate synthase activity"/>
    <property type="evidence" value="ECO:0007669"/>
    <property type="project" value="TreeGrafter"/>
</dbReference>
<feature type="domain" description="Glutamine amidotransferase" evidence="2">
    <location>
        <begin position="6"/>
        <end position="189"/>
    </location>
</feature>
<dbReference type="PANTHER" id="PTHR43418">
    <property type="entry name" value="MULTIFUNCTIONAL TRYPTOPHAN BIOSYNTHESIS PROTEIN-RELATED"/>
    <property type="match status" value="1"/>
</dbReference>
<dbReference type="PRINTS" id="PR00096">
    <property type="entry name" value="GATASE"/>
</dbReference>
<keyword evidence="1" id="KW-0315">Glutamine amidotransferase</keyword>
<dbReference type="Gene3D" id="3.40.50.880">
    <property type="match status" value="1"/>
</dbReference>
<dbReference type="Proteomes" id="UP000242432">
    <property type="component" value="Unassembled WGS sequence"/>
</dbReference>
<evidence type="ECO:0000259" key="2">
    <source>
        <dbReference type="Pfam" id="PF00117"/>
    </source>
</evidence>
<gene>
    <name evidence="3" type="ORF">SAMN02745213_01120</name>
</gene>
<name>A0A1T4V9Q1_9GAMM</name>
<dbReference type="InterPro" id="IPR017926">
    <property type="entry name" value="GATASE"/>
</dbReference>
<dbReference type="PRINTS" id="PR00097">
    <property type="entry name" value="ANTSNTHASEII"/>
</dbReference>
<dbReference type="AlphaFoldDB" id="A0A1T4V9Q1"/>
<dbReference type="CDD" id="cd01743">
    <property type="entry name" value="GATase1_Anthranilate_Synthase"/>
    <property type="match status" value="1"/>
</dbReference>
<dbReference type="GO" id="GO:0005829">
    <property type="term" value="C:cytosol"/>
    <property type="evidence" value="ECO:0007669"/>
    <property type="project" value="TreeGrafter"/>
</dbReference>
<keyword evidence="4" id="KW-1185">Reference proteome</keyword>
<dbReference type="InterPro" id="IPR006221">
    <property type="entry name" value="TrpG/PapA_dom"/>
</dbReference>
<evidence type="ECO:0000313" key="3">
    <source>
        <dbReference type="EMBL" id="SKA61649.1"/>
    </source>
</evidence>
<dbReference type="EMBL" id="FUXX01000015">
    <property type="protein sequence ID" value="SKA61649.1"/>
    <property type="molecule type" value="Genomic_DNA"/>
</dbReference>
<protein>
    <submittedName>
        <fullName evidence="3">Anthranilate synthase component 2</fullName>
    </submittedName>
</protein>
<dbReference type="NCBIfam" id="TIGR00566">
    <property type="entry name" value="trpG_papA"/>
    <property type="match status" value="1"/>
</dbReference>
<evidence type="ECO:0000256" key="1">
    <source>
        <dbReference type="ARBA" id="ARBA00022962"/>
    </source>
</evidence>
<proteinExistence type="predicted"/>
<dbReference type="PROSITE" id="PS51273">
    <property type="entry name" value="GATASE_TYPE_1"/>
    <property type="match status" value="1"/>
</dbReference>
<accession>A0A1T4V9Q1</accession>
<reference evidence="4" key="1">
    <citation type="submission" date="2017-02" db="EMBL/GenBank/DDBJ databases">
        <authorList>
            <person name="Varghese N."/>
            <person name="Submissions S."/>
        </authorList>
    </citation>
    <scope>NUCLEOTIDE SEQUENCE [LARGE SCALE GENOMIC DNA]</scope>
    <source>
        <strain evidence="4">DSM 3072</strain>
    </source>
</reference>
<dbReference type="Pfam" id="PF00117">
    <property type="entry name" value="GATase"/>
    <property type="match status" value="1"/>
</dbReference>
<dbReference type="InterPro" id="IPR029062">
    <property type="entry name" value="Class_I_gatase-like"/>
</dbReference>
<sequence>MANIIFIDNFDSFSYNLVDELKVLGNNVMVFRNDVSVATIMEQAKKQSETGKVIIMLSPGPSAPKDANNLLPIIKESLGKYPMLGICLGHQALGEVLGGKVVKAPVIVHGKSSMMQHTDKLCFKDLPNPLKIARYHSLVVEDLPTDVEILAQYDGMCMSLYSEKYNVLGFQFHPESIMTTFGRNLLRNAISTLTE</sequence>
<dbReference type="FunFam" id="3.40.50.880:FF:000003">
    <property type="entry name" value="Anthranilate synthase component II"/>
    <property type="match status" value="1"/>
</dbReference>
<dbReference type="InterPro" id="IPR050472">
    <property type="entry name" value="Anth_synth/Amidotransfase"/>
</dbReference>